<dbReference type="FunCoup" id="K7E566">
    <property type="interactions" value="6"/>
</dbReference>
<dbReference type="PANTHER" id="PTHR35442:SF1">
    <property type="entry name" value="CATION CHANNEL SPERM-ASSOCIATED AUXILIARY SUBUNIT TMEM249"/>
    <property type="match status" value="1"/>
</dbReference>
<reference evidence="2" key="3">
    <citation type="submission" date="2025-09" db="UniProtKB">
        <authorList>
            <consortium name="Ensembl"/>
        </authorList>
    </citation>
    <scope>IDENTIFICATION</scope>
</reference>
<protein>
    <recommendedName>
        <fullName evidence="4">Transmembrane protein 249</fullName>
    </recommendedName>
</protein>
<evidence type="ECO:0008006" key="4">
    <source>
        <dbReference type="Google" id="ProtNLM"/>
    </source>
</evidence>
<proteinExistence type="predicted"/>
<dbReference type="Pfam" id="PF15158">
    <property type="entry name" value="TMEM249"/>
    <property type="match status" value="1"/>
</dbReference>
<evidence type="ECO:0000313" key="3">
    <source>
        <dbReference type="Proteomes" id="UP000002280"/>
    </source>
</evidence>
<dbReference type="eggNOG" id="ENOG502S38B">
    <property type="taxonomic scope" value="Eukaryota"/>
</dbReference>
<dbReference type="InParanoid" id="K7E566"/>
<dbReference type="Ensembl" id="ENSMODT00000044026.2">
    <property type="protein sequence ID" value="ENSMODP00000040918.2"/>
    <property type="gene ID" value="ENSMODG00000028386.2"/>
</dbReference>
<dbReference type="AlphaFoldDB" id="K7E566"/>
<keyword evidence="3" id="KW-1185">Reference proteome</keyword>
<dbReference type="InterPro" id="IPR027861">
    <property type="entry name" value="TMEM249"/>
</dbReference>
<dbReference type="Proteomes" id="UP000002280">
    <property type="component" value="Chromosome 3"/>
</dbReference>
<accession>K7E566</accession>
<reference evidence="2 3" key="1">
    <citation type="journal article" date="2007" name="Nature">
        <title>Genome of the marsupial Monodelphis domestica reveals innovation in non-coding sequences.</title>
        <authorList>
            <person name="Mikkelsen T.S."/>
            <person name="Wakefield M.J."/>
            <person name="Aken B."/>
            <person name="Amemiya C.T."/>
            <person name="Chang J.L."/>
            <person name="Duke S."/>
            <person name="Garber M."/>
            <person name="Gentles A.J."/>
            <person name="Goodstadt L."/>
            <person name="Heger A."/>
            <person name="Jurka J."/>
            <person name="Kamal M."/>
            <person name="Mauceli E."/>
            <person name="Searle S.M."/>
            <person name="Sharpe T."/>
            <person name="Baker M.L."/>
            <person name="Batzer M.A."/>
            <person name="Benos P.V."/>
            <person name="Belov K."/>
            <person name="Clamp M."/>
            <person name="Cook A."/>
            <person name="Cuff J."/>
            <person name="Das R."/>
            <person name="Davidow L."/>
            <person name="Deakin J.E."/>
            <person name="Fazzari M.J."/>
            <person name="Glass J.L."/>
            <person name="Grabherr M."/>
            <person name="Greally J.M."/>
            <person name="Gu W."/>
            <person name="Hore T.A."/>
            <person name="Huttley G.A."/>
            <person name="Kleber M."/>
            <person name="Jirtle R.L."/>
            <person name="Koina E."/>
            <person name="Lee J.T."/>
            <person name="Mahony S."/>
            <person name="Marra M.A."/>
            <person name="Miller R.D."/>
            <person name="Nicholls R.D."/>
            <person name="Oda M."/>
            <person name="Papenfuss A.T."/>
            <person name="Parra Z.E."/>
            <person name="Pollock D.D."/>
            <person name="Ray D.A."/>
            <person name="Schein J.E."/>
            <person name="Speed T.P."/>
            <person name="Thompson K."/>
            <person name="VandeBerg J.L."/>
            <person name="Wade C.M."/>
            <person name="Walker J.A."/>
            <person name="Waters P.D."/>
            <person name="Webber C."/>
            <person name="Weidman J.R."/>
            <person name="Xie X."/>
            <person name="Zody M.C."/>
            <person name="Baldwin J."/>
            <person name="Abdouelleil A."/>
            <person name="Abdulkadir J."/>
            <person name="Abebe A."/>
            <person name="Abera B."/>
            <person name="Abreu J."/>
            <person name="Acer S.C."/>
            <person name="Aftuck L."/>
            <person name="Alexander A."/>
            <person name="An P."/>
            <person name="Anderson E."/>
            <person name="Anderson S."/>
            <person name="Arachi H."/>
            <person name="Azer M."/>
            <person name="Bachantsang P."/>
            <person name="Barry A."/>
            <person name="Bayul T."/>
            <person name="Berlin A."/>
            <person name="Bessette D."/>
            <person name="Bloom T."/>
            <person name="Bloom T."/>
            <person name="Boguslavskiy L."/>
            <person name="Bonnet C."/>
            <person name="Boukhgalter B."/>
            <person name="Bourzgui I."/>
            <person name="Brown A."/>
            <person name="Cahill P."/>
            <person name="Channer S."/>
            <person name="Cheshatsang Y."/>
            <person name="Chuda L."/>
            <person name="Citroen M."/>
            <person name="Collymore A."/>
            <person name="Cooke P."/>
            <person name="Costello M."/>
            <person name="D'Aco K."/>
            <person name="Daza R."/>
            <person name="De Haan G."/>
            <person name="DeGray S."/>
            <person name="DeMaso C."/>
            <person name="Dhargay N."/>
            <person name="Dooley K."/>
            <person name="Dooley E."/>
            <person name="Doricent M."/>
            <person name="Dorje P."/>
            <person name="Dorjee K."/>
            <person name="Dupes A."/>
            <person name="Elong R."/>
            <person name="Falk J."/>
            <person name="Farina A."/>
            <person name="Faro S."/>
            <person name="Ferguson D."/>
            <person name="Fisher S."/>
            <person name="Foley C.D."/>
            <person name="Franke A."/>
            <person name="Friedrich D."/>
            <person name="Gadbois L."/>
            <person name="Gearin G."/>
            <person name="Gearin C.R."/>
            <person name="Giannoukos G."/>
            <person name="Goode T."/>
            <person name="Graham J."/>
            <person name="Grandbois E."/>
            <person name="Grewal S."/>
            <person name="Gyaltsen K."/>
            <person name="Hafez N."/>
            <person name="Hagos B."/>
            <person name="Hall J."/>
            <person name="Henson C."/>
            <person name="Hollinger A."/>
            <person name="Honan T."/>
            <person name="Huard M.D."/>
            <person name="Hughes L."/>
            <person name="Hurhula B."/>
            <person name="Husby M.E."/>
            <person name="Kamat A."/>
            <person name="Kanga B."/>
            <person name="Kashin S."/>
            <person name="Khazanovich D."/>
            <person name="Kisner P."/>
            <person name="Lance K."/>
            <person name="Lara M."/>
            <person name="Lee W."/>
            <person name="Lennon N."/>
            <person name="Letendre F."/>
            <person name="LeVine R."/>
            <person name="Lipovsky A."/>
            <person name="Liu X."/>
            <person name="Liu J."/>
            <person name="Liu S."/>
            <person name="Lokyitsang T."/>
            <person name="Lokyitsang Y."/>
            <person name="Lubonja R."/>
            <person name="Lui A."/>
            <person name="MacDonald P."/>
            <person name="Magnisalis V."/>
            <person name="Maru K."/>
            <person name="Matthews C."/>
            <person name="McCusker W."/>
            <person name="McDonough S."/>
            <person name="Mehta T."/>
            <person name="Meldrim J."/>
            <person name="Meneus L."/>
            <person name="Mihai O."/>
            <person name="Mihalev A."/>
            <person name="Mihova T."/>
            <person name="Mittelman R."/>
            <person name="Mlenga V."/>
            <person name="Montmayeur A."/>
            <person name="Mulrain L."/>
            <person name="Navidi A."/>
            <person name="Naylor J."/>
            <person name="Negash T."/>
            <person name="Nguyen T."/>
            <person name="Nguyen N."/>
            <person name="Nicol R."/>
            <person name="Norbu C."/>
            <person name="Norbu N."/>
            <person name="Novod N."/>
            <person name="O'Neill B."/>
            <person name="Osman S."/>
            <person name="Markiewicz E."/>
            <person name="Oyono O.L."/>
            <person name="Patti C."/>
            <person name="Phunkhang P."/>
            <person name="Pierre F."/>
            <person name="Priest M."/>
            <person name="Raghuraman S."/>
            <person name="Rege F."/>
            <person name="Reyes R."/>
            <person name="Rise C."/>
            <person name="Rogov P."/>
            <person name="Ross K."/>
            <person name="Ryan E."/>
            <person name="Settipalli S."/>
            <person name="Shea T."/>
            <person name="Sherpa N."/>
            <person name="Shi L."/>
            <person name="Shih D."/>
            <person name="Sparrow T."/>
            <person name="Spaulding J."/>
            <person name="Stalker J."/>
            <person name="Stange-Thomann N."/>
            <person name="Stavropoulos S."/>
            <person name="Stone C."/>
            <person name="Strader C."/>
            <person name="Tesfaye S."/>
            <person name="Thomson T."/>
            <person name="Thoulutsang Y."/>
            <person name="Thoulutsang D."/>
            <person name="Topham K."/>
            <person name="Topping I."/>
            <person name="Tsamla T."/>
            <person name="Vassiliev H."/>
            <person name="Vo A."/>
            <person name="Wangchuk T."/>
            <person name="Wangdi T."/>
            <person name="Weiand M."/>
            <person name="Wilkinson J."/>
            <person name="Wilson A."/>
            <person name="Yadav S."/>
            <person name="Young G."/>
            <person name="Yu Q."/>
            <person name="Zembek L."/>
            <person name="Zhong D."/>
            <person name="Zimmer A."/>
            <person name="Zwirko Z."/>
            <person name="Jaffe D.B."/>
            <person name="Alvarez P."/>
            <person name="Brockman W."/>
            <person name="Butler J."/>
            <person name="Chin C."/>
            <person name="Gnerre S."/>
            <person name="MacCallum I."/>
            <person name="Graves J.A."/>
            <person name="Ponting C.P."/>
            <person name="Breen M."/>
            <person name="Samollow P.B."/>
            <person name="Lander E.S."/>
            <person name="Lindblad-Toh K."/>
        </authorList>
    </citation>
    <scope>NUCLEOTIDE SEQUENCE [LARGE SCALE GENOMIC DNA]</scope>
</reference>
<feature type="transmembrane region" description="Helical" evidence="1">
    <location>
        <begin position="164"/>
        <end position="181"/>
    </location>
</feature>
<dbReference type="GeneTree" id="ENSGT00510000050177"/>
<name>K7E566_MONDO</name>
<evidence type="ECO:0000256" key="1">
    <source>
        <dbReference type="SAM" id="Phobius"/>
    </source>
</evidence>
<keyword evidence="1" id="KW-0472">Membrane</keyword>
<evidence type="ECO:0000313" key="2">
    <source>
        <dbReference type="Ensembl" id="ENSMODP00000040918.2"/>
    </source>
</evidence>
<sequence length="337" mass="38939">MTTHQACFRENFCSGNSWIRWLVTVSSSSDVLCHPVNKVKDCSNFHQKTRSDDSRSLRQSRIQLALLEPMSFIQINPQGNCFSSCFIYPTPVIMEFFSRGPKPIHIPGTGTGGTGFELWEIGYFSTERSLAKKLKQNPFYPFFQQQPNVYVLDYYQDTLWKGTLLFLVCVLLLSLGIFTKVSSQQTWGFPAYGIGIGLWLILSSIPKRRLILNHTRGMYHFSIQGRTVCQGPMHRVYIRLAVKSDAYGRYFFQLVFCGYKLEPLVLVKLSEHYEQLEFLGRHMARKLNLNYFDCSSLSYRHVIRHWPLGSLYSPGITKRNLAGYKPRVSQYQDDDEA</sequence>
<keyword evidence="1" id="KW-0812">Transmembrane</keyword>
<organism evidence="2 3">
    <name type="scientific">Monodelphis domestica</name>
    <name type="common">Gray short-tailed opossum</name>
    <dbReference type="NCBI Taxonomy" id="13616"/>
    <lineage>
        <taxon>Eukaryota</taxon>
        <taxon>Metazoa</taxon>
        <taxon>Chordata</taxon>
        <taxon>Craniata</taxon>
        <taxon>Vertebrata</taxon>
        <taxon>Euteleostomi</taxon>
        <taxon>Mammalia</taxon>
        <taxon>Metatheria</taxon>
        <taxon>Didelphimorphia</taxon>
        <taxon>Didelphidae</taxon>
        <taxon>Monodelphis</taxon>
    </lineage>
</organism>
<dbReference type="HOGENOM" id="CLU_090681_0_0_1"/>
<feature type="transmembrane region" description="Helical" evidence="1">
    <location>
        <begin position="187"/>
        <end position="206"/>
    </location>
</feature>
<dbReference type="PANTHER" id="PTHR35442">
    <property type="entry name" value="TRANSMEMBRANE PROTEIN 249"/>
    <property type="match status" value="1"/>
</dbReference>
<dbReference type="Bgee" id="ENSMODG00000028386">
    <property type="expression patterns" value="Expressed in spermatocyte and 2 other cell types or tissues"/>
</dbReference>
<keyword evidence="1" id="KW-1133">Transmembrane helix</keyword>
<reference evidence="2" key="2">
    <citation type="submission" date="2025-08" db="UniProtKB">
        <authorList>
            <consortium name="Ensembl"/>
        </authorList>
    </citation>
    <scope>IDENTIFICATION</scope>
</reference>